<dbReference type="InterPro" id="IPR027417">
    <property type="entry name" value="P-loop_NTPase"/>
</dbReference>
<gene>
    <name evidence="2" type="ORF">VAT7223_03333</name>
</gene>
<dbReference type="InterPro" id="IPR011646">
    <property type="entry name" value="KAP_P-loop"/>
</dbReference>
<dbReference type="RefSeq" id="WP_065679824.1">
    <property type="nucleotide sequence ID" value="NZ_AP025460.1"/>
</dbReference>
<organism evidence="2 3">
    <name type="scientific">Vibrio atlanticus</name>
    <dbReference type="NCBI Taxonomy" id="693153"/>
    <lineage>
        <taxon>Bacteria</taxon>
        <taxon>Pseudomonadati</taxon>
        <taxon>Pseudomonadota</taxon>
        <taxon>Gammaproteobacteria</taxon>
        <taxon>Vibrionales</taxon>
        <taxon>Vibrionaceae</taxon>
        <taxon>Vibrio</taxon>
    </lineage>
</organism>
<evidence type="ECO:0000259" key="1">
    <source>
        <dbReference type="Pfam" id="PF07693"/>
    </source>
</evidence>
<dbReference type="GeneID" id="94234463"/>
<dbReference type="Pfam" id="PF07693">
    <property type="entry name" value="KAP_NTPase"/>
    <property type="match status" value="1"/>
</dbReference>
<reference evidence="3" key="1">
    <citation type="submission" date="2016-06" db="EMBL/GenBank/DDBJ databases">
        <authorList>
            <person name="Rodrigo-Torres Lidia"/>
            <person name="Arahal R.David."/>
        </authorList>
    </citation>
    <scope>NUCLEOTIDE SEQUENCE [LARGE SCALE GENOMIC DNA]</scope>
    <source>
        <strain evidence="3">CECT 7223</strain>
    </source>
</reference>
<dbReference type="Gene3D" id="3.40.50.300">
    <property type="entry name" value="P-loop containing nucleotide triphosphate hydrolases"/>
    <property type="match status" value="1"/>
</dbReference>
<dbReference type="Proteomes" id="UP000092876">
    <property type="component" value="Unassembled WGS sequence"/>
</dbReference>
<dbReference type="SUPFAM" id="SSF52540">
    <property type="entry name" value="P-loop containing nucleoside triphosphate hydrolases"/>
    <property type="match status" value="1"/>
</dbReference>
<feature type="domain" description="KAP NTPase" evidence="1">
    <location>
        <begin position="4"/>
        <end position="54"/>
    </location>
</feature>
<dbReference type="AlphaFoldDB" id="A0A1C3IZ71"/>
<accession>A0A1C3IZ71</accession>
<name>A0A1C3IZ71_9VIBR</name>
<protein>
    <submittedName>
        <fullName evidence="2">KAP family P-loop domain protein</fullName>
    </submittedName>
</protein>
<evidence type="ECO:0000313" key="2">
    <source>
        <dbReference type="EMBL" id="SBS66735.1"/>
    </source>
</evidence>
<evidence type="ECO:0000313" key="3">
    <source>
        <dbReference type="Proteomes" id="UP000092876"/>
    </source>
</evidence>
<dbReference type="EMBL" id="FLQP01000050">
    <property type="protein sequence ID" value="SBS66735.1"/>
    <property type="molecule type" value="Genomic_DNA"/>
</dbReference>
<sequence>MNQLSEVIVSLLNDHSFPSMVRLDGQWGVGKTYFVENNLRPYLEKKHRKTVFFSLTGINDLDDFRDKLISSVFFSEKVDESLMKGIASSALTALDKASENGGLISSILKGSAGVAKHTLLNKVSNVVVILDDLERVNDSKLEGAIVGECLQLINDNDLEFIFIMNSEKSSIDGGMLEKAFSDRVYFKRPLSDVVEIAFGHHEYFTDYGSNLLELIEKYKFSNLRVLKRASNRLKNVFDIVKGEDELDLKSSMEILGAQVITICYLYYSCGKTADEISFGLDYTKNIRLPDNVPDNDTEDEFKPFRTMYTPTIELIEYCCGKRHLVPDIDAIGHVLSKPCPIDRFMFERPYQLDESTFLDLLQQTETYIFHQKSVSLVKWFQACENYRYLLENGFISDDVKQFLEQVEKLADQKLFDGTELSRRTHNLNLSTELIENLFEYHKTRWLASNSEVLNNSLYTRTKESWANVDSEFYNKHRSGPFIKLFSTGQWIEAIDNWSTKDIGLFSNYLFEAYRPVNIASFFREDINTMKKLTEKLSNQIEQMDAGLSKGSRILVIKALKYGLTKMSESEETSVTKS</sequence>
<proteinExistence type="predicted"/>